<name>A0A383ERJ9_9ZZZZ</name>
<dbReference type="AlphaFoldDB" id="A0A383ERJ9"/>
<evidence type="ECO:0000256" key="2">
    <source>
        <dbReference type="ARBA" id="ARBA00022723"/>
    </source>
</evidence>
<dbReference type="InterPro" id="IPR040442">
    <property type="entry name" value="Pyrv_kinase-like_dom_sf"/>
</dbReference>
<feature type="domain" description="HpcH/HpaI aldolase/citrate lyase" evidence="4">
    <location>
        <begin position="2"/>
        <end position="82"/>
    </location>
</feature>
<evidence type="ECO:0000256" key="1">
    <source>
        <dbReference type="ARBA" id="ARBA00005568"/>
    </source>
</evidence>
<organism evidence="5">
    <name type="scientific">marine metagenome</name>
    <dbReference type="NCBI Taxonomy" id="408172"/>
    <lineage>
        <taxon>unclassified sequences</taxon>
        <taxon>metagenomes</taxon>
        <taxon>ecological metagenomes</taxon>
    </lineage>
</organism>
<dbReference type="InterPro" id="IPR005000">
    <property type="entry name" value="Aldolase/citrate-lyase_domain"/>
</dbReference>
<protein>
    <recommendedName>
        <fullName evidence="4">HpcH/HpaI aldolase/citrate lyase domain-containing protein</fullName>
    </recommendedName>
</protein>
<dbReference type="InterPro" id="IPR050251">
    <property type="entry name" value="HpcH-HpaI_aldolase"/>
</dbReference>
<dbReference type="PANTHER" id="PTHR30502">
    <property type="entry name" value="2-KETO-3-DEOXY-L-RHAMNONATE ALDOLASE"/>
    <property type="match status" value="1"/>
</dbReference>
<feature type="non-terminal residue" evidence="5">
    <location>
        <position position="1"/>
    </location>
</feature>
<evidence type="ECO:0000259" key="4">
    <source>
        <dbReference type="Pfam" id="PF03328"/>
    </source>
</evidence>
<gene>
    <name evidence="5" type="ORF">METZ01_LOCUS512331</name>
</gene>
<dbReference type="Pfam" id="PF03328">
    <property type="entry name" value="HpcH_HpaI"/>
    <property type="match status" value="1"/>
</dbReference>
<proteinExistence type="inferred from homology"/>
<dbReference type="GO" id="GO:0046872">
    <property type="term" value="F:metal ion binding"/>
    <property type="evidence" value="ECO:0007669"/>
    <property type="project" value="UniProtKB-KW"/>
</dbReference>
<dbReference type="GO" id="GO:0005737">
    <property type="term" value="C:cytoplasm"/>
    <property type="evidence" value="ECO:0007669"/>
    <property type="project" value="TreeGrafter"/>
</dbReference>
<sequence length="100" mass="10887">TIMAVPGVDGLIIGPYDLSCSKGIPGRFEDPRLIEAMNYIRDTAIKIGCPAGIHIVEPDPSELSQAVDEGYTFIAYSVDSRMLDVAMRDGLNRIRSKSDT</sequence>
<evidence type="ECO:0000313" key="5">
    <source>
        <dbReference type="EMBL" id="SVE59477.1"/>
    </source>
</evidence>
<reference evidence="5" key="1">
    <citation type="submission" date="2018-05" db="EMBL/GenBank/DDBJ databases">
        <authorList>
            <person name="Lanie J.A."/>
            <person name="Ng W.-L."/>
            <person name="Kazmierczak K.M."/>
            <person name="Andrzejewski T.M."/>
            <person name="Davidsen T.M."/>
            <person name="Wayne K.J."/>
            <person name="Tettelin H."/>
            <person name="Glass J.I."/>
            <person name="Rusch D."/>
            <person name="Podicherti R."/>
            <person name="Tsui H.-C.T."/>
            <person name="Winkler M.E."/>
        </authorList>
    </citation>
    <scope>NUCLEOTIDE SEQUENCE</scope>
</reference>
<dbReference type="PANTHER" id="PTHR30502:SF0">
    <property type="entry name" value="PHOSPHOENOLPYRUVATE CARBOXYLASE FAMILY PROTEIN"/>
    <property type="match status" value="1"/>
</dbReference>
<keyword evidence="2" id="KW-0479">Metal-binding</keyword>
<dbReference type="Gene3D" id="3.20.20.60">
    <property type="entry name" value="Phosphoenolpyruvate-binding domains"/>
    <property type="match status" value="1"/>
</dbReference>
<dbReference type="GO" id="GO:0016832">
    <property type="term" value="F:aldehyde-lyase activity"/>
    <property type="evidence" value="ECO:0007669"/>
    <property type="project" value="TreeGrafter"/>
</dbReference>
<accession>A0A383ERJ9</accession>
<comment type="similarity">
    <text evidence="1">Belongs to the HpcH/HpaI aldolase family.</text>
</comment>
<evidence type="ECO:0000256" key="3">
    <source>
        <dbReference type="ARBA" id="ARBA00023239"/>
    </source>
</evidence>
<dbReference type="EMBL" id="UINC01228247">
    <property type="protein sequence ID" value="SVE59477.1"/>
    <property type="molecule type" value="Genomic_DNA"/>
</dbReference>
<keyword evidence="3" id="KW-0456">Lyase</keyword>
<dbReference type="InterPro" id="IPR015813">
    <property type="entry name" value="Pyrv/PenolPyrv_kinase-like_dom"/>
</dbReference>
<dbReference type="SUPFAM" id="SSF51621">
    <property type="entry name" value="Phosphoenolpyruvate/pyruvate domain"/>
    <property type="match status" value="1"/>
</dbReference>